<accession>A0A0A8ZDP7</accession>
<dbReference type="AlphaFoldDB" id="A0A0A8ZDP7"/>
<protein>
    <submittedName>
        <fullName evidence="1">Uncharacterized protein</fullName>
    </submittedName>
</protein>
<reference evidence="1" key="2">
    <citation type="journal article" date="2015" name="Data Brief">
        <title>Shoot transcriptome of the giant reed, Arundo donax.</title>
        <authorList>
            <person name="Barrero R.A."/>
            <person name="Guerrero F.D."/>
            <person name="Moolhuijzen P."/>
            <person name="Goolsby J.A."/>
            <person name="Tidwell J."/>
            <person name="Bellgard S.E."/>
            <person name="Bellgard M.I."/>
        </authorList>
    </citation>
    <scope>NUCLEOTIDE SEQUENCE</scope>
    <source>
        <tissue evidence="1">Shoot tissue taken approximately 20 cm above the soil surface</tissue>
    </source>
</reference>
<evidence type="ECO:0000313" key="1">
    <source>
        <dbReference type="EMBL" id="JAD32987.1"/>
    </source>
</evidence>
<proteinExistence type="predicted"/>
<name>A0A0A8ZDP7_ARUDO</name>
<dbReference type="EMBL" id="GBRH01264908">
    <property type="protein sequence ID" value="JAD32987.1"/>
    <property type="molecule type" value="Transcribed_RNA"/>
</dbReference>
<sequence length="26" mass="3181">MRRHDHAITSKQCTKQKCIYYMNPKV</sequence>
<organism evidence="1">
    <name type="scientific">Arundo donax</name>
    <name type="common">Giant reed</name>
    <name type="synonym">Donax arundinaceus</name>
    <dbReference type="NCBI Taxonomy" id="35708"/>
    <lineage>
        <taxon>Eukaryota</taxon>
        <taxon>Viridiplantae</taxon>
        <taxon>Streptophyta</taxon>
        <taxon>Embryophyta</taxon>
        <taxon>Tracheophyta</taxon>
        <taxon>Spermatophyta</taxon>
        <taxon>Magnoliopsida</taxon>
        <taxon>Liliopsida</taxon>
        <taxon>Poales</taxon>
        <taxon>Poaceae</taxon>
        <taxon>PACMAD clade</taxon>
        <taxon>Arundinoideae</taxon>
        <taxon>Arundineae</taxon>
        <taxon>Arundo</taxon>
    </lineage>
</organism>
<reference evidence="1" key="1">
    <citation type="submission" date="2014-09" db="EMBL/GenBank/DDBJ databases">
        <authorList>
            <person name="Magalhaes I.L.F."/>
            <person name="Oliveira U."/>
            <person name="Santos F.R."/>
            <person name="Vidigal T.H.D.A."/>
            <person name="Brescovit A.D."/>
            <person name="Santos A.J."/>
        </authorList>
    </citation>
    <scope>NUCLEOTIDE SEQUENCE</scope>
    <source>
        <tissue evidence="1">Shoot tissue taken approximately 20 cm above the soil surface</tissue>
    </source>
</reference>